<reference evidence="3" key="1">
    <citation type="submission" date="2023-07" db="EMBL/GenBank/DDBJ databases">
        <authorList>
            <consortium name="CYATHOMIX"/>
        </authorList>
    </citation>
    <scope>NUCLEOTIDE SEQUENCE</scope>
    <source>
        <strain evidence="3">N/A</strain>
    </source>
</reference>
<proteinExistence type="predicted"/>
<feature type="compositionally biased region" description="Acidic residues" evidence="2">
    <location>
        <begin position="28"/>
        <end position="49"/>
    </location>
</feature>
<accession>A0AA36DQF0</accession>
<name>A0AA36DQF0_CYLNA</name>
<protein>
    <submittedName>
        <fullName evidence="3">Uncharacterized protein</fullName>
    </submittedName>
</protein>
<dbReference type="EMBL" id="CATQJL010000001">
    <property type="protein sequence ID" value="CAJ0590864.1"/>
    <property type="molecule type" value="Genomic_DNA"/>
</dbReference>
<gene>
    <name evidence="3" type="ORF">CYNAS_LOCUS2847</name>
</gene>
<sequence>MLVAVSAENGLDGGSGELPQHSLLEQMTGEDGDTQDGSLEGEDYDNEPDGELHDDSEQYVDPHQSGEIYIGDVLEEECGKYKDLDTKVAGEIRGDVEHVKATLNDNVNCDCTKTAVKLLQFLQEEERISSDSYYAYTKINKEEPNDKIAERLWSKGIMTGLLEVAVGNNNVELKFGCAKDNDWAVCTFKVPENQRDNIEAEAKKRAVERQNKAWEELKKEMESNSA</sequence>
<keyword evidence="4" id="KW-1185">Reference proteome</keyword>
<evidence type="ECO:0000256" key="2">
    <source>
        <dbReference type="SAM" id="MobiDB-lite"/>
    </source>
</evidence>
<feature type="region of interest" description="Disordered" evidence="2">
    <location>
        <begin position="1"/>
        <end position="59"/>
    </location>
</feature>
<evidence type="ECO:0000313" key="4">
    <source>
        <dbReference type="Proteomes" id="UP001176961"/>
    </source>
</evidence>
<comment type="caution">
    <text evidence="3">The sequence shown here is derived from an EMBL/GenBank/DDBJ whole genome shotgun (WGS) entry which is preliminary data.</text>
</comment>
<feature type="coiled-coil region" evidence="1">
    <location>
        <begin position="197"/>
        <end position="224"/>
    </location>
</feature>
<dbReference type="AlphaFoldDB" id="A0AA36DQF0"/>
<keyword evidence="1" id="KW-0175">Coiled coil</keyword>
<organism evidence="3 4">
    <name type="scientific">Cylicocyclus nassatus</name>
    <name type="common">Nematode worm</name>
    <dbReference type="NCBI Taxonomy" id="53992"/>
    <lineage>
        <taxon>Eukaryota</taxon>
        <taxon>Metazoa</taxon>
        <taxon>Ecdysozoa</taxon>
        <taxon>Nematoda</taxon>
        <taxon>Chromadorea</taxon>
        <taxon>Rhabditida</taxon>
        <taxon>Rhabditina</taxon>
        <taxon>Rhabditomorpha</taxon>
        <taxon>Strongyloidea</taxon>
        <taxon>Strongylidae</taxon>
        <taxon>Cylicocyclus</taxon>
    </lineage>
</organism>
<evidence type="ECO:0000313" key="3">
    <source>
        <dbReference type="EMBL" id="CAJ0590864.1"/>
    </source>
</evidence>
<evidence type="ECO:0000256" key="1">
    <source>
        <dbReference type="SAM" id="Coils"/>
    </source>
</evidence>
<dbReference type="Proteomes" id="UP001176961">
    <property type="component" value="Unassembled WGS sequence"/>
</dbReference>